<evidence type="ECO:0000313" key="1">
    <source>
        <dbReference type="EMBL" id="RKS98244.1"/>
    </source>
</evidence>
<organism evidence="1 2">
    <name type="scientific">Chryseobacterium defluvii</name>
    <dbReference type="NCBI Taxonomy" id="160396"/>
    <lineage>
        <taxon>Bacteria</taxon>
        <taxon>Pseudomonadati</taxon>
        <taxon>Bacteroidota</taxon>
        <taxon>Flavobacteriia</taxon>
        <taxon>Flavobacteriales</taxon>
        <taxon>Weeksellaceae</taxon>
        <taxon>Chryseobacterium group</taxon>
        <taxon>Chryseobacterium</taxon>
    </lineage>
</organism>
<dbReference type="EMBL" id="RBXB01000002">
    <property type="protein sequence ID" value="RKS98244.1"/>
    <property type="molecule type" value="Genomic_DNA"/>
</dbReference>
<protein>
    <submittedName>
        <fullName evidence="1">Uncharacterized protein</fullName>
    </submittedName>
</protein>
<sequence length="61" mass="7453">MNNKHETIFQDFRKLSIKDIMFLSECSESTAKRIKKNIIKEFNIKKSLLYIHYKMYYCDIV</sequence>
<dbReference type="AlphaFoldDB" id="A0A495SEB2"/>
<keyword evidence="2" id="KW-1185">Reference proteome</keyword>
<name>A0A495SEB2_9FLAO</name>
<proteinExistence type="predicted"/>
<comment type="caution">
    <text evidence="1">The sequence shown here is derived from an EMBL/GenBank/DDBJ whole genome shotgun (WGS) entry which is preliminary data.</text>
</comment>
<gene>
    <name evidence="1" type="ORF">BCF58_2385</name>
</gene>
<accession>A0A495SEB2</accession>
<evidence type="ECO:0000313" key="2">
    <source>
        <dbReference type="Proteomes" id="UP000272428"/>
    </source>
</evidence>
<dbReference type="Proteomes" id="UP000272428">
    <property type="component" value="Unassembled WGS sequence"/>
</dbReference>
<reference evidence="1 2" key="1">
    <citation type="submission" date="2018-10" db="EMBL/GenBank/DDBJ databases">
        <title>Genomic Encyclopedia of Archaeal and Bacterial Type Strains, Phase II (KMG-II): from individual species to whole genera.</title>
        <authorList>
            <person name="Goeker M."/>
        </authorList>
    </citation>
    <scope>NUCLEOTIDE SEQUENCE [LARGE SCALE GENOMIC DNA]</scope>
    <source>
        <strain evidence="1 2">DSM 14219</strain>
    </source>
</reference>